<name>A0A8J7H025_9FIRM</name>
<evidence type="ECO:0000313" key="1">
    <source>
        <dbReference type="EMBL" id="MBH1941634.1"/>
    </source>
</evidence>
<proteinExistence type="predicted"/>
<keyword evidence="2" id="KW-1185">Reference proteome</keyword>
<comment type="caution">
    <text evidence="1">The sequence shown here is derived from an EMBL/GenBank/DDBJ whole genome shotgun (WGS) entry which is preliminary data.</text>
</comment>
<evidence type="ECO:0000313" key="2">
    <source>
        <dbReference type="Proteomes" id="UP000623269"/>
    </source>
</evidence>
<organism evidence="1 2">
    <name type="scientific">Mobilitalea sibirica</name>
    <dbReference type="NCBI Taxonomy" id="1462919"/>
    <lineage>
        <taxon>Bacteria</taxon>
        <taxon>Bacillati</taxon>
        <taxon>Bacillota</taxon>
        <taxon>Clostridia</taxon>
        <taxon>Lachnospirales</taxon>
        <taxon>Lachnospiraceae</taxon>
        <taxon>Mobilitalea</taxon>
    </lineage>
</organism>
<gene>
    <name evidence="1" type="ORF">I5677_12095</name>
</gene>
<dbReference type="RefSeq" id="WP_197661882.1">
    <property type="nucleotide sequence ID" value="NZ_JAEAGR010000013.1"/>
</dbReference>
<dbReference type="Proteomes" id="UP000623269">
    <property type="component" value="Unassembled WGS sequence"/>
</dbReference>
<accession>A0A8J7H025</accession>
<dbReference type="AlphaFoldDB" id="A0A8J7H025"/>
<sequence>MRNLQARDVFAACRVLNKIGIKDDIKKLAKKADKAADVWDNGFDLLFSVFEKATSKNAEKPIYEFIAGLFECEPDEVEKMDFFDLCEKLKEVADPEKWKNFFNKAANLMK</sequence>
<protein>
    <submittedName>
        <fullName evidence="1">Uncharacterized protein</fullName>
    </submittedName>
</protein>
<dbReference type="EMBL" id="JAEAGR010000013">
    <property type="protein sequence ID" value="MBH1941634.1"/>
    <property type="molecule type" value="Genomic_DNA"/>
</dbReference>
<reference evidence="1" key="1">
    <citation type="submission" date="2020-12" db="EMBL/GenBank/DDBJ databases">
        <title>M. sibirica DSM 26468T genome.</title>
        <authorList>
            <person name="Thieme N."/>
            <person name="Rettenmaier R."/>
            <person name="Zverlov V."/>
            <person name="Liebl W."/>
        </authorList>
    </citation>
    <scope>NUCLEOTIDE SEQUENCE</scope>
    <source>
        <strain evidence="1">DSM 26468</strain>
    </source>
</reference>